<name>A0ABN8NLZ8_9CNID</name>
<evidence type="ECO:0000313" key="2">
    <source>
        <dbReference type="Proteomes" id="UP001159405"/>
    </source>
</evidence>
<dbReference type="SUPFAM" id="SSF56672">
    <property type="entry name" value="DNA/RNA polymerases"/>
    <property type="match status" value="1"/>
</dbReference>
<dbReference type="InterPro" id="IPR043502">
    <property type="entry name" value="DNA/RNA_pol_sf"/>
</dbReference>
<dbReference type="EMBL" id="CALNXK010000025">
    <property type="protein sequence ID" value="CAH3112939.1"/>
    <property type="molecule type" value="Genomic_DNA"/>
</dbReference>
<dbReference type="Gene3D" id="3.90.1600.10">
    <property type="entry name" value="Palm domain of DNA polymerase"/>
    <property type="match status" value="1"/>
</dbReference>
<keyword evidence="2" id="KW-1185">Reference proteome</keyword>
<dbReference type="InterPro" id="IPR044925">
    <property type="entry name" value="His-Me_finger_sf"/>
</dbReference>
<feature type="non-terminal residue" evidence="1">
    <location>
        <position position="1"/>
    </location>
</feature>
<dbReference type="PANTHER" id="PTHR31511">
    <property type="entry name" value="PROTEIN CBG23764"/>
    <property type="match status" value="1"/>
</dbReference>
<comment type="caution">
    <text evidence="1">The sequence shown here is derived from an EMBL/GenBank/DDBJ whole genome shotgun (WGS) entry which is preliminary data.</text>
</comment>
<gene>
    <name evidence="1" type="ORF">PLOB_00021563</name>
</gene>
<proteinExistence type="predicted"/>
<sequence length="1149" mass="135457">EHNQGLEKEKSALEDFAGKYTIEGEPGITPLEFFENKKTIIKNFLRNHRNTKVKFILVCIMGKMEVGPQQRFEVEDRAFFHSETYINLVSTDVKVLLKKIIRNIADKIYVYQQNGSGWYLKEVDQLEIHTVEFDPLRGSSYIPLPDWIMRKKAIVSIMNKDDKCFLWCILRYLHPRERNDRRLADLKQYVHEIKIPKGFTFPVKTNDITKFENANPDIPGINVFSVNSRKKFYTLRLALRDPQNSIDLFLYEENGKCHYSLIKNFSRLLRSQITKRTDEPIHICKRCLNGFTKESLLQRHIFYCKNNGTAYVRMPDPDKTTLKFVNDHKQIPIPFVAYADFECFTKPMNTCSPNPENSYRYDYQKHEPSGFCIFIKGVVDKKIKPITYTKKEEDDDVARIFIEKISELTRAIYYDFYCQPKPLKLTQDQQKSFDKAKICHICNTELLEDRVRDHCHFTGQYRGAAHNKCNLKCKKPRILPVIFHNLQGYDSHLFIKQLASLPGELRCIPSTEEKYISFSKYIKVGEYRSRKTGKMVSLDFEIRFIDSYKFLQTSLANLVKNLQKDDFYNTKREFKKNVDLITRKGVFPYDYVSNLSKLTETQLPPKEEFYSKLNDEDISEEDYYHAIRVWDTFNCKTIRDYHDLYLKSDVLLLADVFENFRKTCMKHYNLDPAHYYTSPGLAWDACLKETKQELQLLDDYDMLMMFERGIRGGISHISKRYAEANNKYMKSFDTQKPSTYIQYLDANNLYGWAMSQNLPTHGFKWMRNLTKDKVYDILEKINHSMSNRGKIGYIFEVDLAYPKKLWEKHNDYPLAPEKMNVNGVEKLISHFKPRKNYVVHYRNLRQYLEMGMSITAVHRGISFQQSPWMEPYIRKNTELRKAADNSFEKDFFKLMNNSVFGKTIENIRKRQNIKLVDNRKTALKLTKKPNFERATIFDKNLVALHMKKTEIYFNKPVYVGQAILDLSKTLMFDFHYNYIQPKYGKKAELLFTDTDSLMYQIQTEDFYKDISADVETKFDTSDYPKDHLSGIPTGLNKKVIGMFKDEVAGKQITHFIGLRPKLYSFKIEEGKNVKKCKGIKKSVVSKGITFEHYFDCLFTGDKQMRSMKIIQSRYHDIYSKEVNKIALSCEDDKRLVQINKVDTKAIRPN</sequence>
<evidence type="ECO:0008006" key="3">
    <source>
        <dbReference type="Google" id="ProtNLM"/>
    </source>
</evidence>
<dbReference type="SUPFAM" id="SSF53098">
    <property type="entry name" value="Ribonuclease H-like"/>
    <property type="match status" value="1"/>
</dbReference>
<evidence type="ECO:0000313" key="1">
    <source>
        <dbReference type="EMBL" id="CAH3112939.1"/>
    </source>
</evidence>
<protein>
    <recommendedName>
        <fullName evidence="3">DNA-directed DNA polymerase</fullName>
    </recommendedName>
</protein>
<reference evidence="1 2" key="1">
    <citation type="submission" date="2022-05" db="EMBL/GenBank/DDBJ databases">
        <authorList>
            <consortium name="Genoscope - CEA"/>
            <person name="William W."/>
        </authorList>
    </citation>
    <scope>NUCLEOTIDE SEQUENCE [LARGE SCALE GENOMIC DNA]</scope>
</reference>
<dbReference type="SUPFAM" id="SSF54060">
    <property type="entry name" value="His-Me finger endonucleases"/>
    <property type="match status" value="1"/>
</dbReference>
<accession>A0ABN8NLZ8</accession>
<dbReference type="InterPro" id="IPR038563">
    <property type="entry name" value="Endonuclease_7_sf"/>
</dbReference>
<organism evidence="1 2">
    <name type="scientific">Porites lobata</name>
    <dbReference type="NCBI Taxonomy" id="104759"/>
    <lineage>
        <taxon>Eukaryota</taxon>
        <taxon>Metazoa</taxon>
        <taxon>Cnidaria</taxon>
        <taxon>Anthozoa</taxon>
        <taxon>Hexacorallia</taxon>
        <taxon>Scleractinia</taxon>
        <taxon>Fungiina</taxon>
        <taxon>Poritidae</taxon>
        <taxon>Porites</taxon>
    </lineage>
</organism>
<dbReference type="InterPro" id="IPR012337">
    <property type="entry name" value="RNaseH-like_sf"/>
</dbReference>
<dbReference type="InterPro" id="IPR023211">
    <property type="entry name" value="DNA_pol_palm_dom_sf"/>
</dbReference>
<dbReference type="Gene3D" id="3.40.1800.10">
    <property type="entry name" value="His-Me finger endonucleases"/>
    <property type="match status" value="1"/>
</dbReference>
<dbReference type="Proteomes" id="UP001159405">
    <property type="component" value="Unassembled WGS sequence"/>
</dbReference>
<dbReference type="PANTHER" id="PTHR31511:SF12">
    <property type="entry name" value="RHO TERMINATION FACTOR N-TERMINAL DOMAIN-CONTAINING PROTEIN"/>
    <property type="match status" value="1"/>
</dbReference>